<dbReference type="Pfam" id="PF08002">
    <property type="entry name" value="DUF1697"/>
    <property type="match status" value="1"/>
</dbReference>
<evidence type="ECO:0000313" key="2">
    <source>
        <dbReference type="Proteomes" id="UP000494274"/>
    </source>
</evidence>
<evidence type="ECO:0008006" key="3">
    <source>
        <dbReference type="Google" id="ProtNLM"/>
    </source>
</evidence>
<accession>A0A6P2UC13</accession>
<dbReference type="EMBL" id="CABVQI010000005">
    <property type="protein sequence ID" value="VWC72551.1"/>
    <property type="molecule type" value="Genomic_DNA"/>
</dbReference>
<evidence type="ECO:0000313" key="1">
    <source>
        <dbReference type="EMBL" id="VWC72551.1"/>
    </source>
</evidence>
<dbReference type="SUPFAM" id="SSF160379">
    <property type="entry name" value="SP0830-like"/>
    <property type="match status" value="1"/>
</dbReference>
<gene>
    <name evidence="1" type="ORF">BLA18112_02050</name>
</gene>
<organism evidence="1 2">
    <name type="scientific">Burkholderia lata (strain ATCC 17760 / DSM 23089 / LMG 22485 / NCIMB 9086 / R18194 / 383)</name>
    <dbReference type="NCBI Taxonomy" id="482957"/>
    <lineage>
        <taxon>Bacteria</taxon>
        <taxon>Pseudomonadati</taxon>
        <taxon>Pseudomonadota</taxon>
        <taxon>Betaproteobacteria</taxon>
        <taxon>Burkholderiales</taxon>
        <taxon>Burkholderiaceae</taxon>
        <taxon>Burkholderia</taxon>
        <taxon>Burkholderia cepacia complex</taxon>
    </lineage>
</organism>
<dbReference type="PIRSF" id="PIRSF008502">
    <property type="entry name" value="UCP008502"/>
    <property type="match status" value="1"/>
</dbReference>
<dbReference type="PANTHER" id="PTHR36439:SF1">
    <property type="entry name" value="DUF1697 DOMAIN-CONTAINING PROTEIN"/>
    <property type="match status" value="1"/>
</dbReference>
<protein>
    <recommendedName>
        <fullName evidence="3">DUF1697 domain-containing protein</fullName>
    </recommendedName>
</protein>
<name>A0A6P2UC13_BURL3</name>
<dbReference type="PANTHER" id="PTHR36439">
    <property type="entry name" value="BLL4334 PROTEIN"/>
    <property type="match status" value="1"/>
</dbReference>
<proteinExistence type="predicted"/>
<dbReference type="Gene3D" id="3.30.70.1280">
    <property type="entry name" value="SP0830-like domains"/>
    <property type="match status" value="1"/>
</dbReference>
<dbReference type="RefSeq" id="WP_302479570.1">
    <property type="nucleotide sequence ID" value="NZ_CABVQI010000005.1"/>
</dbReference>
<sequence>MRYICLLRGINVSGHRKVTMKELLGMCTDLKFRNAVSYLQSGNLVLESTLKAAELESTMEREIADRFGYVDVSVMALTKAGLSAVIDGLPKQWREYDPSRLHFSFLKTAGAQAASTASKDYLPDEYAVGERVVYVHCPNGYGRTKLNNTFVERLTGTQATTRNWNTTHHLLELVAT</sequence>
<dbReference type="AlphaFoldDB" id="A0A6P2UC13"/>
<reference evidence="1 2" key="1">
    <citation type="submission" date="2019-09" db="EMBL/GenBank/DDBJ databases">
        <authorList>
            <person name="Depoorter E."/>
        </authorList>
    </citation>
    <scope>NUCLEOTIDE SEQUENCE [LARGE SCALE GENOMIC DNA]</scope>
    <source>
        <strain evidence="1">R-18112</strain>
    </source>
</reference>
<dbReference type="Proteomes" id="UP000494274">
    <property type="component" value="Unassembled WGS sequence"/>
</dbReference>
<dbReference type="InterPro" id="IPR012545">
    <property type="entry name" value="DUF1697"/>
</dbReference>